<proteinExistence type="predicted"/>
<dbReference type="AlphaFoldDB" id="A0A6J7ZKA9"/>
<comment type="caution">
    <text evidence="1">The sequence shown here is derived from an EMBL/GenBank/DDBJ whole genome shotgun (WGS) entry which is preliminary data.</text>
</comment>
<organism evidence="1 2">
    <name type="scientific">Planktothrix rubescens CCAP 1459/22</name>
    <dbReference type="NCBI Taxonomy" id="329571"/>
    <lineage>
        <taxon>Bacteria</taxon>
        <taxon>Bacillati</taxon>
        <taxon>Cyanobacteriota</taxon>
        <taxon>Cyanophyceae</taxon>
        <taxon>Oscillatoriophycideae</taxon>
        <taxon>Oscillatoriales</taxon>
        <taxon>Microcoleaceae</taxon>
        <taxon>Planktothrix</taxon>
    </lineage>
</organism>
<keyword evidence="2" id="KW-1185">Reference proteome</keyword>
<reference evidence="1" key="1">
    <citation type="submission" date="2020-05" db="EMBL/GenBank/DDBJ databases">
        <authorList>
            <consortium name="Genoscope - CEA"/>
            <person name="William W."/>
        </authorList>
    </citation>
    <scope>NUCLEOTIDE SEQUENCE [LARGE SCALE GENOMIC DNA]</scope>
    <source>
        <strain evidence="1">PCC 7821</strain>
    </source>
</reference>
<accession>A0A6J7ZKA9</accession>
<dbReference type="EMBL" id="LR812490">
    <property type="protein sequence ID" value="CAC5344275.1"/>
    <property type="molecule type" value="Genomic_DNA"/>
</dbReference>
<protein>
    <submittedName>
        <fullName evidence="1">Uncharacterized protein</fullName>
    </submittedName>
</protein>
<gene>
    <name evidence="1" type="ORF">PLAN_40690</name>
</gene>
<evidence type="ECO:0000313" key="1">
    <source>
        <dbReference type="EMBL" id="CAC5344275.1"/>
    </source>
</evidence>
<sequence length="77" mass="8145">MFSPGVPSPLAPRARGVWGGCSGVPCYINNFGCEYGIVLSEAPLADWGGSELIIRLQTGSIPVGRIGFHQSLESIRV</sequence>
<evidence type="ECO:0000313" key="2">
    <source>
        <dbReference type="Proteomes" id="UP000196521"/>
    </source>
</evidence>
<dbReference type="EMBL" id="CZCZ02000014">
    <property type="protein sequence ID" value="CAC5344275.1"/>
    <property type="molecule type" value="Genomic_DNA"/>
</dbReference>
<dbReference type="Proteomes" id="UP000196521">
    <property type="component" value="Chromosome"/>
</dbReference>
<name>A0A6J7ZKA9_PLARU</name>